<accession>A0A151JA30</accession>
<keyword evidence="2" id="KW-1185">Reference proteome</keyword>
<sequence>MYLALHHPSDILDLSAEQLQYISKVVLLRVYGDYIDYVWRSNDLTDRHVADKVLADKALRRVTARDSALSERAAAAAVWAAMKIKSKIGMGMKLKKTMRKSTTKKIVKKRILPTAKRGGELPFLPMLGALGSLIGGASSVAKAVNDNKAARRQLEELQRHDRAMEQGRGLYLAPHKYGRGHDVAVKKKKRRDDKNALGCNYQRAIGCARETYACTVF</sequence>
<reference evidence="1 2" key="1">
    <citation type="submission" date="2015-09" db="EMBL/GenBank/DDBJ databases">
        <title>Trachymyrmex cornetzi WGS genome.</title>
        <authorList>
            <person name="Nygaard S."/>
            <person name="Hu H."/>
            <person name="Boomsma J."/>
            <person name="Zhang G."/>
        </authorList>
    </citation>
    <scope>NUCLEOTIDE SEQUENCE [LARGE SCALE GENOMIC DNA]</scope>
    <source>
        <strain evidence="1">Tcor2-1</strain>
        <tissue evidence="1">Whole body</tissue>
    </source>
</reference>
<proteinExistence type="predicted"/>
<evidence type="ECO:0000313" key="2">
    <source>
        <dbReference type="Proteomes" id="UP000078492"/>
    </source>
</evidence>
<dbReference type="Proteomes" id="UP000078492">
    <property type="component" value="Unassembled WGS sequence"/>
</dbReference>
<protein>
    <submittedName>
        <fullName evidence="1">Uncharacterized protein</fullName>
    </submittedName>
</protein>
<evidence type="ECO:0000313" key="1">
    <source>
        <dbReference type="EMBL" id="KYN21906.1"/>
    </source>
</evidence>
<name>A0A151JA30_9HYME</name>
<dbReference type="AlphaFoldDB" id="A0A151JA30"/>
<gene>
    <name evidence="1" type="ORF">ALC57_05712</name>
</gene>
<dbReference type="EMBL" id="KQ979332">
    <property type="protein sequence ID" value="KYN21906.1"/>
    <property type="molecule type" value="Genomic_DNA"/>
</dbReference>
<organism evidence="1 2">
    <name type="scientific">Trachymyrmex cornetzi</name>
    <dbReference type="NCBI Taxonomy" id="471704"/>
    <lineage>
        <taxon>Eukaryota</taxon>
        <taxon>Metazoa</taxon>
        <taxon>Ecdysozoa</taxon>
        <taxon>Arthropoda</taxon>
        <taxon>Hexapoda</taxon>
        <taxon>Insecta</taxon>
        <taxon>Pterygota</taxon>
        <taxon>Neoptera</taxon>
        <taxon>Endopterygota</taxon>
        <taxon>Hymenoptera</taxon>
        <taxon>Apocrita</taxon>
        <taxon>Aculeata</taxon>
        <taxon>Formicoidea</taxon>
        <taxon>Formicidae</taxon>
        <taxon>Myrmicinae</taxon>
        <taxon>Trachymyrmex</taxon>
    </lineage>
</organism>